<comment type="caution">
    <text evidence="1">The sequence shown here is derived from an EMBL/GenBank/DDBJ whole genome shotgun (WGS) entry which is preliminary data.</text>
</comment>
<evidence type="ECO:0000313" key="2">
    <source>
        <dbReference type="Proteomes" id="UP000553632"/>
    </source>
</evidence>
<dbReference type="AlphaFoldDB" id="A0A7J6TMF1"/>
<evidence type="ECO:0000313" key="1">
    <source>
        <dbReference type="EMBL" id="KAF4746489.1"/>
    </source>
</evidence>
<name>A0A7J6TMF1_PEROL</name>
<reference evidence="1 2" key="1">
    <citation type="submission" date="2020-04" db="EMBL/GenBank/DDBJ databases">
        <title>Perkinsus olseni comparative genomics.</title>
        <authorList>
            <person name="Bogema D.R."/>
        </authorList>
    </citation>
    <scope>NUCLEOTIDE SEQUENCE [LARGE SCALE GENOMIC DNA]</scope>
    <source>
        <strain evidence="1 2">ATCC PRA-207</strain>
    </source>
</reference>
<sequence>YVTDEGETKVLVDYQSKSLNALREVPDGQIKIELGSLGSLILRDDVDDSKGVGEFTLLHEGSEMLRMHFATEGLHLPWEVPGQKDKVVHRPFLRGDLIMDDVHSPMHG</sequence>
<dbReference type="EMBL" id="JABANO010009634">
    <property type="protein sequence ID" value="KAF4746489.1"/>
    <property type="molecule type" value="Genomic_DNA"/>
</dbReference>
<accession>A0A7J6TMF1</accession>
<keyword evidence="2" id="KW-1185">Reference proteome</keyword>
<feature type="non-terminal residue" evidence="1">
    <location>
        <position position="108"/>
    </location>
</feature>
<protein>
    <submittedName>
        <fullName evidence="1">Uncharacterized protein</fullName>
    </submittedName>
</protein>
<gene>
    <name evidence="1" type="ORF">FOZ63_019583</name>
</gene>
<proteinExistence type="predicted"/>
<organism evidence="1 2">
    <name type="scientific">Perkinsus olseni</name>
    <name type="common">Perkinsus atlanticus</name>
    <dbReference type="NCBI Taxonomy" id="32597"/>
    <lineage>
        <taxon>Eukaryota</taxon>
        <taxon>Sar</taxon>
        <taxon>Alveolata</taxon>
        <taxon>Perkinsozoa</taxon>
        <taxon>Perkinsea</taxon>
        <taxon>Perkinsida</taxon>
        <taxon>Perkinsidae</taxon>
        <taxon>Perkinsus</taxon>
    </lineage>
</organism>
<feature type="non-terminal residue" evidence="1">
    <location>
        <position position="1"/>
    </location>
</feature>
<dbReference type="Proteomes" id="UP000553632">
    <property type="component" value="Unassembled WGS sequence"/>
</dbReference>